<evidence type="ECO:0000313" key="6">
    <source>
        <dbReference type="EMBL" id="RVV97932.1"/>
    </source>
</evidence>
<dbReference type="RefSeq" id="WP_127906597.1">
    <property type="nucleotide sequence ID" value="NZ_RQXX01000003.1"/>
</dbReference>
<organism evidence="6 7">
    <name type="scientific">Mesobaculum littorinae</name>
    <dbReference type="NCBI Taxonomy" id="2486419"/>
    <lineage>
        <taxon>Bacteria</taxon>
        <taxon>Pseudomonadati</taxon>
        <taxon>Pseudomonadota</taxon>
        <taxon>Alphaproteobacteria</taxon>
        <taxon>Rhodobacterales</taxon>
        <taxon>Roseobacteraceae</taxon>
        <taxon>Mesobaculum</taxon>
    </lineage>
</organism>
<gene>
    <name evidence="6" type="ORF">EKE94_10705</name>
</gene>
<dbReference type="PROSITE" id="PS51747">
    <property type="entry name" value="CYT_DCMP_DEAMINASES_2"/>
    <property type="match status" value="1"/>
</dbReference>
<dbReference type="NCBIfam" id="NF041025">
    <property type="entry name" value="antiphage_deaminase"/>
    <property type="match status" value="1"/>
</dbReference>
<dbReference type="Pfam" id="PF00383">
    <property type="entry name" value="dCMP_cyt_deam_1"/>
    <property type="match status" value="1"/>
</dbReference>
<evidence type="ECO:0000256" key="3">
    <source>
        <dbReference type="ARBA" id="ARBA00022801"/>
    </source>
</evidence>
<dbReference type="Proteomes" id="UP000285908">
    <property type="component" value="Unassembled WGS sequence"/>
</dbReference>
<comment type="similarity">
    <text evidence="1">Belongs to the cytidine and deoxycytidylate deaminase family.</text>
</comment>
<dbReference type="InterPro" id="IPR016193">
    <property type="entry name" value="Cytidine_deaminase-like"/>
</dbReference>
<dbReference type="PANTHER" id="PTHR11086:SF18">
    <property type="entry name" value="DEOXYCYTIDYLATE DEAMINASE"/>
    <property type="match status" value="1"/>
</dbReference>
<keyword evidence="4" id="KW-0862">Zinc</keyword>
<dbReference type="GO" id="GO:0005737">
    <property type="term" value="C:cytoplasm"/>
    <property type="evidence" value="ECO:0007669"/>
    <property type="project" value="TreeGrafter"/>
</dbReference>
<reference evidence="6 7" key="1">
    <citation type="submission" date="2018-11" db="EMBL/GenBank/DDBJ databases">
        <title>Mesobaculum littorinae gen. nov., sp. nov., isolated from Littorina scabra that represents a novel genus of the order Rhodobacteraceae.</title>
        <authorList>
            <person name="Li F."/>
        </authorList>
    </citation>
    <scope>NUCLEOTIDE SEQUENCE [LARGE SCALE GENOMIC DNA]</scope>
    <source>
        <strain evidence="6 7">M0103</strain>
    </source>
</reference>
<keyword evidence="2" id="KW-0479">Metal-binding</keyword>
<accession>A0A438AGW0</accession>
<dbReference type="EMBL" id="RQXX01000003">
    <property type="protein sequence ID" value="RVV97932.1"/>
    <property type="molecule type" value="Genomic_DNA"/>
</dbReference>
<dbReference type="InterPro" id="IPR016192">
    <property type="entry name" value="APOBEC/CMP_deaminase_Zn-bd"/>
</dbReference>
<evidence type="ECO:0000256" key="2">
    <source>
        <dbReference type="ARBA" id="ARBA00022723"/>
    </source>
</evidence>
<dbReference type="PANTHER" id="PTHR11086">
    <property type="entry name" value="DEOXYCYTIDYLATE DEAMINASE-RELATED"/>
    <property type="match status" value="1"/>
</dbReference>
<sequence>MSEVAEINCPELIFGLVGPIGVNMDDVQQALSDALSQVGYRSENIHLTKALKKYEHDVHGPKPSTLYADKIATANAFCKTADNGAAMAALAISEIRSFRQHQPENDGEATSPQRAIPKMAYIIRQLKREEEIELLRSVYGMKFLQVSVSLDKDSRIENLKNKLSRDHPGLSVNTCERNARDLVATDEHQLNDDGGETSFGQQVGRIFHLGDFFVDGKDTTRMSSKILDFTRSFFGDNTKSPSREEYGAYMAAAAALRSVDLSRQVGSAIFTQDGEVISLGCNEVPKANGGNYWSDDEFRARDVERGTEQNSVERQRIIVNFLQKLQHAGLVDSSFTLESPEMKERLEDAIEDALISDITEYGRMTHAEMSAICDAARLGRSLLGATMFVTTFPCHNCAKHIVASGIKRVVFIEPYPKSRAPSSHTDSIAVGSHDLEKVNFDHFEGISPKRYRDIFQKGKRRRGAEILKWYEGEPRPRIYQRENFSHLQKEAYAVSSTLSKLAAEE</sequence>
<keyword evidence="3" id="KW-0378">Hydrolase</keyword>
<dbReference type="InterPro" id="IPR002125">
    <property type="entry name" value="CMP_dCMP_dom"/>
</dbReference>
<dbReference type="AlphaFoldDB" id="A0A438AGW0"/>
<protein>
    <submittedName>
        <fullName evidence="6">Deoxycytidylate deaminase</fullName>
    </submittedName>
</protein>
<evidence type="ECO:0000256" key="1">
    <source>
        <dbReference type="ARBA" id="ARBA00006576"/>
    </source>
</evidence>
<dbReference type="Gene3D" id="3.40.140.10">
    <property type="entry name" value="Cytidine Deaminase, domain 2"/>
    <property type="match status" value="1"/>
</dbReference>
<evidence type="ECO:0000313" key="7">
    <source>
        <dbReference type="Proteomes" id="UP000285908"/>
    </source>
</evidence>
<dbReference type="GO" id="GO:0004132">
    <property type="term" value="F:dCMP deaminase activity"/>
    <property type="evidence" value="ECO:0007669"/>
    <property type="project" value="TreeGrafter"/>
</dbReference>
<dbReference type="InterPro" id="IPR027417">
    <property type="entry name" value="P-loop_NTPase"/>
</dbReference>
<dbReference type="InterPro" id="IPR015517">
    <property type="entry name" value="dCMP_deaminase-rel"/>
</dbReference>
<feature type="domain" description="CMP/dCMP-type deaminase" evidence="5">
    <location>
        <begin position="242"/>
        <end position="422"/>
    </location>
</feature>
<comment type="caution">
    <text evidence="6">The sequence shown here is derived from an EMBL/GenBank/DDBJ whole genome shotgun (WGS) entry which is preliminary data.</text>
</comment>
<proteinExistence type="inferred from homology"/>
<dbReference type="OrthoDB" id="9788517at2"/>
<dbReference type="SUPFAM" id="SSF53927">
    <property type="entry name" value="Cytidine deaminase-like"/>
    <property type="match status" value="1"/>
</dbReference>
<name>A0A438AGW0_9RHOB</name>
<evidence type="ECO:0000259" key="5">
    <source>
        <dbReference type="PROSITE" id="PS51747"/>
    </source>
</evidence>
<dbReference type="PROSITE" id="PS00903">
    <property type="entry name" value="CYT_DCMP_DEAMINASES_1"/>
    <property type="match status" value="1"/>
</dbReference>
<keyword evidence="7" id="KW-1185">Reference proteome</keyword>
<dbReference type="Gene3D" id="3.40.50.300">
    <property type="entry name" value="P-loop containing nucleotide triphosphate hydrolases"/>
    <property type="match status" value="1"/>
</dbReference>
<evidence type="ECO:0000256" key="4">
    <source>
        <dbReference type="ARBA" id="ARBA00022833"/>
    </source>
</evidence>
<dbReference type="GO" id="GO:0008270">
    <property type="term" value="F:zinc ion binding"/>
    <property type="evidence" value="ECO:0007669"/>
    <property type="project" value="InterPro"/>
</dbReference>